<feature type="region of interest" description="Disordered" evidence="1">
    <location>
        <begin position="23"/>
        <end position="61"/>
    </location>
</feature>
<reference evidence="2 3" key="1">
    <citation type="submission" date="2018-03" db="EMBL/GenBank/DDBJ databases">
        <title>Draft genome of Nitrosomonas supralitoralis APG5.</title>
        <authorList>
            <person name="Urakawa H."/>
            <person name="Lopez J.V."/>
        </authorList>
    </citation>
    <scope>NUCLEOTIDE SEQUENCE [LARGE SCALE GENOMIC DNA]</scope>
    <source>
        <strain evidence="2 3">APG5</strain>
    </source>
</reference>
<dbReference type="RefSeq" id="WP_106707345.1">
    <property type="nucleotide sequence ID" value="NZ_PXXU01000033.1"/>
</dbReference>
<dbReference type="EMBL" id="PXXU01000033">
    <property type="protein sequence ID" value="PSJ16909.1"/>
    <property type="molecule type" value="Genomic_DNA"/>
</dbReference>
<organism evidence="2 3">
    <name type="scientific">Nitrosomonas supralitoralis</name>
    <dbReference type="NCBI Taxonomy" id="2116706"/>
    <lineage>
        <taxon>Bacteria</taxon>
        <taxon>Pseudomonadati</taxon>
        <taxon>Pseudomonadota</taxon>
        <taxon>Betaproteobacteria</taxon>
        <taxon>Nitrosomonadales</taxon>
        <taxon>Nitrosomonadaceae</taxon>
        <taxon>Nitrosomonas</taxon>
    </lineage>
</organism>
<evidence type="ECO:0000256" key="1">
    <source>
        <dbReference type="SAM" id="MobiDB-lite"/>
    </source>
</evidence>
<dbReference type="AlphaFoldDB" id="A0A2P7NTZ5"/>
<evidence type="ECO:0000313" key="2">
    <source>
        <dbReference type="EMBL" id="PSJ16909.1"/>
    </source>
</evidence>
<feature type="compositionally biased region" description="Basic and acidic residues" evidence="1">
    <location>
        <begin position="45"/>
        <end position="61"/>
    </location>
</feature>
<proteinExistence type="predicted"/>
<accession>A0A2P7NTZ5</accession>
<gene>
    <name evidence="2" type="ORF">C7H79_11135</name>
</gene>
<feature type="compositionally biased region" description="Polar residues" evidence="1">
    <location>
        <begin position="24"/>
        <end position="34"/>
    </location>
</feature>
<sequence length="61" mass="7170">MNNIFLNLWKTIIMDNETKENSNLEDNTITQGSQEDVEVDFTLDNENKEDQKKMTDESETK</sequence>
<name>A0A2P7NTZ5_9PROT</name>
<dbReference type="Proteomes" id="UP000241912">
    <property type="component" value="Unassembled WGS sequence"/>
</dbReference>
<protein>
    <submittedName>
        <fullName evidence="2">Uncharacterized protein</fullName>
    </submittedName>
</protein>
<evidence type="ECO:0000313" key="3">
    <source>
        <dbReference type="Proteomes" id="UP000241912"/>
    </source>
</evidence>
<keyword evidence="3" id="KW-1185">Reference proteome</keyword>
<comment type="caution">
    <text evidence="2">The sequence shown here is derived from an EMBL/GenBank/DDBJ whole genome shotgun (WGS) entry which is preliminary data.</text>
</comment>